<evidence type="ECO:0000313" key="1">
    <source>
        <dbReference type="EMBL" id="TRM70238.1"/>
    </source>
</evidence>
<evidence type="ECO:0000313" key="2">
    <source>
        <dbReference type="Proteomes" id="UP000320762"/>
    </source>
</evidence>
<dbReference type="EMBL" id="VDMD01000001">
    <property type="protein sequence ID" value="TRM70238.1"/>
    <property type="molecule type" value="Genomic_DNA"/>
</dbReference>
<dbReference type="OrthoDB" id="2913000at2759"/>
<protein>
    <recommendedName>
        <fullName evidence="3">F-box domain-containing protein</fullName>
    </recommendedName>
</protein>
<dbReference type="Proteomes" id="UP000320762">
    <property type="component" value="Unassembled WGS sequence"/>
</dbReference>
<sequence>MTLSSKHGALPPELELAIVEFTVRAHPEIATTLALVAQRFQTWVEAILYETIVLDYPPSGTNLFLRTLKERPSTFFERTVKRIYITTSVPAEDAARVLAVCTGASDVTCWTRPTPPIQYSKHLRRLSVDSQSLLASPITVSPHITHLDLVNPPPLADPHRWACIFAQFPKLTHVALGNLYALGSCDHRAYIPLFCALLAGSDAAPRLSMLVVVSDDADLLQFMHERVQDPRLVVMPYFNHPYTLADYWKGVNTRGMDFWNNAEELMTMQMRRAASP</sequence>
<evidence type="ECO:0008006" key="3">
    <source>
        <dbReference type="Google" id="ProtNLM"/>
    </source>
</evidence>
<comment type="caution">
    <text evidence="1">The sequence shown here is derived from an EMBL/GenBank/DDBJ whole genome shotgun (WGS) entry which is preliminary data.</text>
</comment>
<name>A0A550CZM2_9AGAR</name>
<gene>
    <name evidence="1" type="ORF">BD626DRAFT_563901</name>
</gene>
<accession>A0A550CZM2</accession>
<organism evidence="1 2">
    <name type="scientific">Schizophyllum amplum</name>
    <dbReference type="NCBI Taxonomy" id="97359"/>
    <lineage>
        <taxon>Eukaryota</taxon>
        <taxon>Fungi</taxon>
        <taxon>Dikarya</taxon>
        <taxon>Basidiomycota</taxon>
        <taxon>Agaricomycotina</taxon>
        <taxon>Agaricomycetes</taxon>
        <taxon>Agaricomycetidae</taxon>
        <taxon>Agaricales</taxon>
        <taxon>Schizophyllaceae</taxon>
        <taxon>Schizophyllum</taxon>
    </lineage>
</organism>
<dbReference type="STRING" id="97359.A0A550CZM2"/>
<keyword evidence="2" id="KW-1185">Reference proteome</keyword>
<dbReference type="AlphaFoldDB" id="A0A550CZM2"/>
<proteinExistence type="predicted"/>
<reference evidence="1 2" key="1">
    <citation type="journal article" date="2019" name="New Phytol.">
        <title>Comparative genomics reveals unique wood-decay strategies and fruiting body development in the Schizophyllaceae.</title>
        <authorList>
            <person name="Almasi E."/>
            <person name="Sahu N."/>
            <person name="Krizsan K."/>
            <person name="Balint B."/>
            <person name="Kovacs G.M."/>
            <person name="Kiss B."/>
            <person name="Cseklye J."/>
            <person name="Drula E."/>
            <person name="Henrissat B."/>
            <person name="Nagy I."/>
            <person name="Chovatia M."/>
            <person name="Adam C."/>
            <person name="LaButti K."/>
            <person name="Lipzen A."/>
            <person name="Riley R."/>
            <person name="Grigoriev I.V."/>
            <person name="Nagy L.G."/>
        </authorList>
    </citation>
    <scope>NUCLEOTIDE SEQUENCE [LARGE SCALE GENOMIC DNA]</scope>
    <source>
        <strain evidence="1 2">NL-1724</strain>
    </source>
</reference>